<gene>
    <name evidence="1" type="ORF">MA16_Dca009751</name>
</gene>
<keyword evidence="2" id="KW-1185">Reference proteome</keyword>
<protein>
    <submittedName>
        <fullName evidence="1">Uncharacterized protein</fullName>
    </submittedName>
</protein>
<dbReference type="AlphaFoldDB" id="A0A2I0VQM6"/>
<reference evidence="1 2" key="1">
    <citation type="journal article" date="2016" name="Sci. Rep.">
        <title>The Dendrobium catenatum Lindl. genome sequence provides insights into polysaccharide synthase, floral development and adaptive evolution.</title>
        <authorList>
            <person name="Zhang G.Q."/>
            <person name="Xu Q."/>
            <person name="Bian C."/>
            <person name="Tsai W.C."/>
            <person name="Yeh C.M."/>
            <person name="Liu K.W."/>
            <person name="Yoshida K."/>
            <person name="Zhang L.S."/>
            <person name="Chang S.B."/>
            <person name="Chen F."/>
            <person name="Shi Y."/>
            <person name="Su Y.Y."/>
            <person name="Zhang Y.Q."/>
            <person name="Chen L.J."/>
            <person name="Yin Y."/>
            <person name="Lin M."/>
            <person name="Huang H."/>
            <person name="Deng H."/>
            <person name="Wang Z.W."/>
            <person name="Zhu S.L."/>
            <person name="Zhao X."/>
            <person name="Deng C."/>
            <person name="Niu S.C."/>
            <person name="Huang J."/>
            <person name="Wang M."/>
            <person name="Liu G.H."/>
            <person name="Yang H.J."/>
            <person name="Xiao X.J."/>
            <person name="Hsiao Y.Y."/>
            <person name="Wu W.L."/>
            <person name="Chen Y.Y."/>
            <person name="Mitsuda N."/>
            <person name="Ohme-Takagi M."/>
            <person name="Luo Y.B."/>
            <person name="Van de Peer Y."/>
            <person name="Liu Z.J."/>
        </authorList>
    </citation>
    <scope>NUCLEOTIDE SEQUENCE [LARGE SCALE GENOMIC DNA]</scope>
    <source>
        <tissue evidence="1">The whole plant</tissue>
    </source>
</reference>
<dbReference type="EMBL" id="KZ503318">
    <property type="protein sequence ID" value="PKU65714.1"/>
    <property type="molecule type" value="Genomic_DNA"/>
</dbReference>
<accession>A0A2I0VQM6</accession>
<proteinExistence type="predicted"/>
<dbReference type="Proteomes" id="UP000233837">
    <property type="component" value="Unassembled WGS sequence"/>
</dbReference>
<name>A0A2I0VQM6_9ASPA</name>
<sequence>MAWTIYIGQLKNRAMIRTIEIGFKLIGQDDRKIGQDDVTNFLLIVPYRPGLMSLICTDQPGRYTYRPGR</sequence>
<evidence type="ECO:0000313" key="2">
    <source>
        <dbReference type="Proteomes" id="UP000233837"/>
    </source>
</evidence>
<evidence type="ECO:0000313" key="1">
    <source>
        <dbReference type="EMBL" id="PKU65714.1"/>
    </source>
</evidence>
<reference evidence="1 2" key="2">
    <citation type="journal article" date="2017" name="Nature">
        <title>The Apostasia genome and the evolution of orchids.</title>
        <authorList>
            <person name="Zhang G.Q."/>
            <person name="Liu K.W."/>
            <person name="Li Z."/>
            <person name="Lohaus R."/>
            <person name="Hsiao Y.Y."/>
            <person name="Niu S.C."/>
            <person name="Wang J.Y."/>
            <person name="Lin Y.C."/>
            <person name="Xu Q."/>
            <person name="Chen L.J."/>
            <person name="Yoshida K."/>
            <person name="Fujiwara S."/>
            <person name="Wang Z.W."/>
            <person name="Zhang Y.Q."/>
            <person name="Mitsuda N."/>
            <person name="Wang M."/>
            <person name="Liu G.H."/>
            <person name="Pecoraro L."/>
            <person name="Huang H.X."/>
            <person name="Xiao X.J."/>
            <person name="Lin M."/>
            <person name="Wu X.Y."/>
            <person name="Wu W.L."/>
            <person name="Chen Y.Y."/>
            <person name="Chang S.B."/>
            <person name="Sakamoto S."/>
            <person name="Ohme-Takagi M."/>
            <person name="Yagi M."/>
            <person name="Zeng S.J."/>
            <person name="Shen C.Y."/>
            <person name="Yeh C.M."/>
            <person name="Luo Y.B."/>
            <person name="Tsai W.C."/>
            <person name="Van de Peer Y."/>
            <person name="Liu Z.J."/>
        </authorList>
    </citation>
    <scope>NUCLEOTIDE SEQUENCE [LARGE SCALE GENOMIC DNA]</scope>
    <source>
        <tissue evidence="1">The whole plant</tissue>
    </source>
</reference>
<organism evidence="1 2">
    <name type="scientific">Dendrobium catenatum</name>
    <dbReference type="NCBI Taxonomy" id="906689"/>
    <lineage>
        <taxon>Eukaryota</taxon>
        <taxon>Viridiplantae</taxon>
        <taxon>Streptophyta</taxon>
        <taxon>Embryophyta</taxon>
        <taxon>Tracheophyta</taxon>
        <taxon>Spermatophyta</taxon>
        <taxon>Magnoliopsida</taxon>
        <taxon>Liliopsida</taxon>
        <taxon>Asparagales</taxon>
        <taxon>Orchidaceae</taxon>
        <taxon>Epidendroideae</taxon>
        <taxon>Malaxideae</taxon>
        <taxon>Dendrobiinae</taxon>
        <taxon>Dendrobium</taxon>
    </lineage>
</organism>